<evidence type="ECO:0000259" key="2">
    <source>
        <dbReference type="Pfam" id="PF01055"/>
    </source>
</evidence>
<dbReference type="Proteomes" id="UP000663887">
    <property type="component" value="Unassembled WGS sequence"/>
</dbReference>
<dbReference type="GO" id="GO:0004553">
    <property type="term" value="F:hydrolase activity, hydrolyzing O-glycosyl compounds"/>
    <property type="evidence" value="ECO:0007669"/>
    <property type="project" value="InterPro"/>
</dbReference>
<evidence type="ECO:0000313" key="3">
    <source>
        <dbReference type="EMBL" id="CAF2103571.1"/>
    </source>
</evidence>
<dbReference type="GO" id="GO:0005975">
    <property type="term" value="P:carbohydrate metabolic process"/>
    <property type="evidence" value="ECO:0007669"/>
    <property type="project" value="InterPro"/>
</dbReference>
<protein>
    <recommendedName>
        <fullName evidence="2">Glycoside hydrolase family 31 TIM barrel domain-containing protein</fullName>
    </recommendedName>
</protein>
<reference evidence="3" key="1">
    <citation type="submission" date="2021-02" db="EMBL/GenBank/DDBJ databases">
        <authorList>
            <person name="Nowell W R."/>
        </authorList>
    </citation>
    <scope>NUCLEOTIDE SEQUENCE</scope>
</reference>
<proteinExistence type="inferred from homology"/>
<evidence type="ECO:0000256" key="1">
    <source>
        <dbReference type="RuleBase" id="RU361185"/>
    </source>
</evidence>
<keyword evidence="1" id="KW-0378">Hydrolase</keyword>
<dbReference type="Pfam" id="PF01055">
    <property type="entry name" value="Glyco_hydro_31_2nd"/>
    <property type="match status" value="1"/>
</dbReference>
<evidence type="ECO:0000313" key="4">
    <source>
        <dbReference type="Proteomes" id="UP000663887"/>
    </source>
</evidence>
<feature type="domain" description="Glycoside hydrolase family 31 TIM barrel" evidence="2">
    <location>
        <begin position="12"/>
        <end position="72"/>
    </location>
</feature>
<name>A0A816TP20_9BILA</name>
<dbReference type="Gene3D" id="3.20.20.80">
    <property type="entry name" value="Glycosidases"/>
    <property type="match status" value="1"/>
</dbReference>
<organism evidence="3 4">
    <name type="scientific">Rotaria magnacalcarata</name>
    <dbReference type="NCBI Taxonomy" id="392030"/>
    <lineage>
        <taxon>Eukaryota</taxon>
        <taxon>Metazoa</taxon>
        <taxon>Spiralia</taxon>
        <taxon>Gnathifera</taxon>
        <taxon>Rotifera</taxon>
        <taxon>Eurotatoria</taxon>
        <taxon>Bdelloidea</taxon>
        <taxon>Philodinida</taxon>
        <taxon>Philodinidae</taxon>
        <taxon>Rotaria</taxon>
    </lineage>
</organism>
<dbReference type="AlphaFoldDB" id="A0A816TP20"/>
<comment type="similarity">
    <text evidence="1">Belongs to the glycosyl hydrolase 31 family.</text>
</comment>
<accession>A0A816TP20</accession>
<sequence>MLESGRRHYVGFGSDIGGYDTDPNAGPLGRTKELFLRWTAIGALSSFMENGGDGEHFPWKFDNETTDIYRSWPSGKWLNGFNTSIEHNPHIFVDEDTSRLGRIPMYIQSDSLIPMYDIKYSPSLDAFKFVLWGEGKSIQRKISVSLFTRNSQEWLIELDIIRQRLTTRCVRMHTSIDENQQQQILKWKFCQNLHGQERCTNNWETLDHGASIQVKLLM</sequence>
<keyword evidence="1" id="KW-0326">Glycosidase</keyword>
<comment type="caution">
    <text evidence="3">The sequence shown here is derived from an EMBL/GenBank/DDBJ whole genome shotgun (WGS) entry which is preliminary data.</text>
</comment>
<dbReference type="InterPro" id="IPR000322">
    <property type="entry name" value="Glyco_hydro_31_TIM"/>
</dbReference>
<dbReference type="EMBL" id="CAJNRG010008358">
    <property type="protein sequence ID" value="CAF2103571.1"/>
    <property type="molecule type" value="Genomic_DNA"/>
</dbReference>
<gene>
    <name evidence="3" type="ORF">XDN619_LOCUS19166</name>
</gene>